<dbReference type="GO" id="GO:0004803">
    <property type="term" value="F:transposase activity"/>
    <property type="evidence" value="ECO:0007669"/>
    <property type="project" value="InterPro"/>
</dbReference>
<accession>A0A1F8C365</accession>
<feature type="domain" description="Transposase IS200-like" evidence="1">
    <location>
        <begin position="9"/>
        <end position="152"/>
    </location>
</feature>
<dbReference type="SMART" id="SM01321">
    <property type="entry name" value="Y1_Tnp"/>
    <property type="match status" value="1"/>
</dbReference>
<dbReference type="EMBL" id="MGHL01000002">
    <property type="protein sequence ID" value="OGM70744.1"/>
    <property type="molecule type" value="Genomic_DNA"/>
</dbReference>
<sequence>MPRRRLVLANECLYHIYNRGVNKRTIFTNKRDYQRVLETIKFYLSIEPPVRYSQLFLLARDNRQKLLRETLKQKKLVDIICFCLMPNHFHFLLKQNVNNGISNFMRKFQVSYSRYFNTKHERIGPLLQGSFKAVKVESEEQLLHLSRYIHLNPYSSNIIKDIKDLIKYPWSSLPEYLGISGKICKQESILSLFKDSKDYLNFLINHANHQKELKRIEHLIIER</sequence>
<dbReference type="PANTHER" id="PTHR34322:SF2">
    <property type="entry name" value="TRANSPOSASE IS200-LIKE DOMAIN-CONTAINING PROTEIN"/>
    <property type="match status" value="1"/>
</dbReference>
<name>A0A1F8C365_9BACT</name>
<gene>
    <name evidence="2" type="ORF">A2975_02540</name>
</gene>
<dbReference type="Pfam" id="PF01797">
    <property type="entry name" value="Y1_Tnp"/>
    <property type="match status" value="1"/>
</dbReference>
<dbReference type="GO" id="GO:0006313">
    <property type="term" value="P:DNA transposition"/>
    <property type="evidence" value="ECO:0007669"/>
    <property type="project" value="InterPro"/>
</dbReference>
<dbReference type="GO" id="GO:0003677">
    <property type="term" value="F:DNA binding"/>
    <property type="evidence" value="ECO:0007669"/>
    <property type="project" value="InterPro"/>
</dbReference>
<dbReference type="Gene3D" id="3.30.70.1290">
    <property type="entry name" value="Transposase IS200-like"/>
    <property type="match status" value="1"/>
</dbReference>
<evidence type="ECO:0000259" key="1">
    <source>
        <dbReference type="SMART" id="SM01321"/>
    </source>
</evidence>
<proteinExistence type="predicted"/>
<dbReference type="InterPro" id="IPR036515">
    <property type="entry name" value="Transposase_17_sf"/>
</dbReference>
<reference evidence="2 3" key="1">
    <citation type="journal article" date="2016" name="Nat. Commun.">
        <title>Thousands of microbial genomes shed light on interconnected biogeochemical processes in an aquifer system.</title>
        <authorList>
            <person name="Anantharaman K."/>
            <person name="Brown C.T."/>
            <person name="Hug L.A."/>
            <person name="Sharon I."/>
            <person name="Castelle C.J."/>
            <person name="Probst A.J."/>
            <person name="Thomas B.C."/>
            <person name="Singh A."/>
            <person name="Wilkins M.J."/>
            <person name="Karaoz U."/>
            <person name="Brodie E.L."/>
            <person name="Williams K.H."/>
            <person name="Hubbard S.S."/>
            <person name="Banfield J.F."/>
        </authorList>
    </citation>
    <scope>NUCLEOTIDE SEQUENCE [LARGE SCALE GENOMIC DNA]</scope>
</reference>
<dbReference type="Proteomes" id="UP000178429">
    <property type="component" value="Unassembled WGS sequence"/>
</dbReference>
<comment type="caution">
    <text evidence="2">The sequence shown here is derived from an EMBL/GenBank/DDBJ whole genome shotgun (WGS) entry which is preliminary data.</text>
</comment>
<dbReference type="InterPro" id="IPR002686">
    <property type="entry name" value="Transposase_17"/>
</dbReference>
<dbReference type="SUPFAM" id="SSF143422">
    <property type="entry name" value="Transposase IS200-like"/>
    <property type="match status" value="1"/>
</dbReference>
<dbReference type="PANTHER" id="PTHR34322">
    <property type="entry name" value="TRANSPOSASE, Y1_TNP DOMAIN-CONTAINING"/>
    <property type="match status" value="1"/>
</dbReference>
<evidence type="ECO:0000313" key="3">
    <source>
        <dbReference type="Proteomes" id="UP000178429"/>
    </source>
</evidence>
<dbReference type="STRING" id="1802525.A2975_02540"/>
<evidence type="ECO:0000313" key="2">
    <source>
        <dbReference type="EMBL" id="OGM70744.1"/>
    </source>
</evidence>
<protein>
    <recommendedName>
        <fullName evidence="1">Transposase IS200-like domain-containing protein</fullName>
    </recommendedName>
</protein>
<dbReference type="AlphaFoldDB" id="A0A1F8C365"/>
<organism evidence="2 3">
    <name type="scientific">Candidatus Woesebacteria bacterium RIFCSPLOWO2_01_FULL_44_14</name>
    <dbReference type="NCBI Taxonomy" id="1802525"/>
    <lineage>
        <taxon>Bacteria</taxon>
        <taxon>Candidatus Woeseibacteriota</taxon>
    </lineage>
</organism>